<dbReference type="Proteomes" id="UP000827872">
    <property type="component" value="Linkage Group LG02"/>
</dbReference>
<evidence type="ECO:0000313" key="2">
    <source>
        <dbReference type="Proteomes" id="UP000827872"/>
    </source>
</evidence>
<reference evidence="1" key="1">
    <citation type="submission" date="2021-08" db="EMBL/GenBank/DDBJ databases">
        <title>The first chromosome-level gecko genome reveals the dynamic sex chromosomes of Neotropical dwarf geckos (Sphaerodactylidae: Sphaerodactylus).</title>
        <authorList>
            <person name="Pinto B.J."/>
            <person name="Keating S.E."/>
            <person name="Gamble T."/>
        </authorList>
    </citation>
    <scope>NUCLEOTIDE SEQUENCE</scope>
    <source>
        <strain evidence="1">TG3544</strain>
    </source>
</reference>
<comment type="caution">
    <text evidence="1">The sequence shown here is derived from an EMBL/GenBank/DDBJ whole genome shotgun (WGS) entry which is preliminary data.</text>
</comment>
<gene>
    <name evidence="1" type="primary">MRPL16</name>
    <name evidence="1" type="ORF">K3G42_021344</name>
</gene>
<name>A0ACB8G3G1_9SAUR</name>
<dbReference type="EMBL" id="CM037615">
    <property type="protein sequence ID" value="KAH8013692.1"/>
    <property type="molecule type" value="Genomic_DNA"/>
</dbReference>
<sequence length="251" mass="28759">MMWKQISCPILATCRTSAGSSSIKIFTAGFKKYALPPDYTGITIPEKAKLKFVERMPSVPKVRREFKNLRDIRGPPREPVEFTEGQYGILAMGGGYLRWGHFEMIRLTINRNINPKTTFAVWRLPAPYKPITRKGLGQRMGGGKGAIDHYVTAVQAGRLIVEVGGYVEFGEVEHFLTQAAKKLPFPAIAVSRQSLQEMRDKEEERRQNNQNPWTFERIITSNMLGIRKYLSPYDLQLKGRYWGKFFLPDRV</sequence>
<accession>A0ACB8G3G1</accession>
<evidence type="ECO:0000313" key="1">
    <source>
        <dbReference type="EMBL" id="KAH8013692.1"/>
    </source>
</evidence>
<protein>
    <submittedName>
        <fullName evidence="1">Mitochondrial ribosomal large subunit component</fullName>
    </submittedName>
</protein>
<keyword evidence="2" id="KW-1185">Reference proteome</keyword>
<organism evidence="1 2">
    <name type="scientific">Sphaerodactylus townsendi</name>
    <dbReference type="NCBI Taxonomy" id="933632"/>
    <lineage>
        <taxon>Eukaryota</taxon>
        <taxon>Metazoa</taxon>
        <taxon>Chordata</taxon>
        <taxon>Craniata</taxon>
        <taxon>Vertebrata</taxon>
        <taxon>Euteleostomi</taxon>
        <taxon>Lepidosauria</taxon>
        <taxon>Squamata</taxon>
        <taxon>Bifurcata</taxon>
        <taxon>Gekkota</taxon>
        <taxon>Sphaerodactylidae</taxon>
        <taxon>Sphaerodactylus</taxon>
    </lineage>
</organism>
<proteinExistence type="predicted"/>